<evidence type="ECO:0000256" key="1">
    <source>
        <dbReference type="SAM" id="SignalP"/>
    </source>
</evidence>
<dbReference type="InterPro" id="IPR013783">
    <property type="entry name" value="Ig-like_fold"/>
</dbReference>
<reference evidence="3" key="2">
    <citation type="submission" date="2025-09" db="UniProtKB">
        <authorList>
            <consortium name="Ensembl"/>
        </authorList>
    </citation>
    <scope>IDENTIFICATION</scope>
</reference>
<dbReference type="InterPro" id="IPR036179">
    <property type="entry name" value="Ig-like_dom_sf"/>
</dbReference>
<evidence type="ECO:0000313" key="4">
    <source>
        <dbReference type="Proteomes" id="UP000472260"/>
    </source>
</evidence>
<keyword evidence="4" id="KW-1185">Reference proteome</keyword>
<sequence>IYIMVNFLLISGVSDAGSDGVSVKEGDPVTLHTDVKINHRDIMMWYFNTIRIAYINGVQKICTDKQCPERFRDGLKLDNQTGSLTITNTRTTDSGEYKLVGGSNSGKIFNVIMHTHTCNCSFVSAGVFGDTDEVKSVMEGDRVTLNPGVTKESDMVRWYFNSILIAMIDGKSCSYDGEGGRFRDRLKEDNETRSLTITNITTQHAGHYEAEVFSESSGKNEHLNRPSSCDSTKIIPKSSNLGEIIKSISLTVSVISRPVYCLFLYVNDLLQIYIQ</sequence>
<organism evidence="3 4">
    <name type="scientific">Sinocyclocheilus anshuiensis</name>
    <dbReference type="NCBI Taxonomy" id="1608454"/>
    <lineage>
        <taxon>Eukaryota</taxon>
        <taxon>Metazoa</taxon>
        <taxon>Chordata</taxon>
        <taxon>Craniata</taxon>
        <taxon>Vertebrata</taxon>
        <taxon>Euteleostomi</taxon>
        <taxon>Actinopterygii</taxon>
        <taxon>Neopterygii</taxon>
        <taxon>Teleostei</taxon>
        <taxon>Ostariophysi</taxon>
        <taxon>Cypriniformes</taxon>
        <taxon>Cyprinidae</taxon>
        <taxon>Cyprininae</taxon>
        <taxon>Sinocyclocheilus</taxon>
    </lineage>
</organism>
<feature type="domain" description="Immunoglobulin" evidence="2">
    <location>
        <begin position="132"/>
        <end position="253"/>
    </location>
</feature>
<dbReference type="Gene3D" id="2.60.40.10">
    <property type="entry name" value="Immunoglobulins"/>
    <property type="match status" value="2"/>
</dbReference>
<keyword evidence="1" id="KW-0732">Signal</keyword>
<feature type="domain" description="Immunoglobulin" evidence="2">
    <location>
        <begin position="18"/>
        <end position="114"/>
    </location>
</feature>
<dbReference type="SMART" id="SM00409">
    <property type="entry name" value="IG"/>
    <property type="match status" value="2"/>
</dbReference>
<evidence type="ECO:0000259" key="2">
    <source>
        <dbReference type="SMART" id="SM00409"/>
    </source>
</evidence>
<dbReference type="Ensembl" id="ENSSANT00000026632.1">
    <property type="protein sequence ID" value="ENSSANP00000025004.1"/>
    <property type="gene ID" value="ENSSANG00000012893.1"/>
</dbReference>
<protein>
    <recommendedName>
        <fullName evidence="2">Immunoglobulin domain-containing protein</fullName>
    </recommendedName>
</protein>
<dbReference type="InterPro" id="IPR003599">
    <property type="entry name" value="Ig_sub"/>
</dbReference>
<feature type="signal peptide" evidence="1">
    <location>
        <begin position="1"/>
        <end position="16"/>
    </location>
</feature>
<dbReference type="PANTHER" id="PTHR21063">
    <property type="entry name" value="LFA-3"/>
    <property type="match status" value="1"/>
</dbReference>
<name>A0A671M368_9TELE</name>
<feature type="chain" id="PRO_5025641829" description="Immunoglobulin domain-containing protein" evidence="1">
    <location>
        <begin position="17"/>
        <end position="275"/>
    </location>
</feature>
<dbReference type="Proteomes" id="UP000472260">
    <property type="component" value="Unassembled WGS sequence"/>
</dbReference>
<dbReference type="PANTHER" id="PTHR21063:SF4">
    <property type="entry name" value="CD48 ANTIGEN-RELATED"/>
    <property type="match status" value="1"/>
</dbReference>
<proteinExistence type="predicted"/>
<evidence type="ECO:0000313" key="3">
    <source>
        <dbReference type="Ensembl" id="ENSSANP00000025004.1"/>
    </source>
</evidence>
<dbReference type="AlphaFoldDB" id="A0A671M368"/>
<reference evidence="3" key="1">
    <citation type="submission" date="2025-08" db="UniProtKB">
        <authorList>
            <consortium name="Ensembl"/>
        </authorList>
    </citation>
    <scope>IDENTIFICATION</scope>
</reference>
<dbReference type="SUPFAM" id="SSF48726">
    <property type="entry name" value="Immunoglobulin"/>
    <property type="match status" value="2"/>
</dbReference>
<accession>A0A671M368</accession>